<evidence type="ECO:0000313" key="1">
    <source>
        <dbReference type="EMBL" id="MCW3485779.1"/>
    </source>
</evidence>
<sequence>MRKRFLQQEDTWKTHTDAGNRLCQLHRYPEGIPYYEQALATAETLLTEIDTVYQVAEIPVIELYIISCNNIAYCYWELNDLESSESYFLQSLEKMEALSKSKQVSQYVQHKALRELTRVAVAYLDFCKKSGRPCCTALPLAGWGLPDIPPSHHPSSFKS</sequence>
<organism evidence="1 2">
    <name type="scientific">Chitinophaga nivalis</name>
    <dbReference type="NCBI Taxonomy" id="2991709"/>
    <lineage>
        <taxon>Bacteria</taxon>
        <taxon>Pseudomonadati</taxon>
        <taxon>Bacteroidota</taxon>
        <taxon>Chitinophagia</taxon>
        <taxon>Chitinophagales</taxon>
        <taxon>Chitinophagaceae</taxon>
        <taxon>Chitinophaga</taxon>
    </lineage>
</organism>
<dbReference type="Gene3D" id="1.25.40.10">
    <property type="entry name" value="Tetratricopeptide repeat domain"/>
    <property type="match status" value="1"/>
</dbReference>
<dbReference type="SUPFAM" id="SSF48452">
    <property type="entry name" value="TPR-like"/>
    <property type="match status" value="1"/>
</dbReference>
<dbReference type="InterPro" id="IPR019734">
    <property type="entry name" value="TPR_rpt"/>
</dbReference>
<keyword evidence="2" id="KW-1185">Reference proteome</keyword>
<dbReference type="Proteomes" id="UP001207742">
    <property type="component" value="Unassembled WGS sequence"/>
</dbReference>
<protein>
    <submittedName>
        <fullName evidence="1">Tetratricopeptide repeat protein</fullName>
    </submittedName>
</protein>
<gene>
    <name evidence="1" type="ORF">OL497_17875</name>
</gene>
<proteinExistence type="predicted"/>
<name>A0ABT3IP81_9BACT</name>
<dbReference type="RefSeq" id="WP_264732562.1">
    <property type="nucleotide sequence ID" value="NZ_JAPDNR010000001.1"/>
</dbReference>
<accession>A0ABT3IP81</accession>
<dbReference type="EMBL" id="JAPDNS010000002">
    <property type="protein sequence ID" value="MCW3485779.1"/>
    <property type="molecule type" value="Genomic_DNA"/>
</dbReference>
<reference evidence="1 2" key="1">
    <citation type="submission" date="2022-10" db="EMBL/GenBank/DDBJ databases">
        <title>Chitinophaga nivalis PC15 sp. nov., isolated from Pyeongchang county, South Korea.</title>
        <authorList>
            <person name="Trinh H.N."/>
        </authorList>
    </citation>
    <scope>NUCLEOTIDE SEQUENCE [LARGE SCALE GENOMIC DNA]</scope>
    <source>
        <strain evidence="1 2">PC14</strain>
    </source>
</reference>
<comment type="caution">
    <text evidence="1">The sequence shown here is derived from an EMBL/GenBank/DDBJ whole genome shotgun (WGS) entry which is preliminary data.</text>
</comment>
<evidence type="ECO:0000313" key="2">
    <source>
        <dbReference type="Proteomes" id="UP001207742"/>
    </source>
</evidence>
<dbReference type="InterPro" id="IPR011990">
    <property type="entry name" value="TPR-like_helical_dom_sf"/>
</dbReference>
<dbReference type="SMART" id="SM00028">
    <property type="entry name" value="TPR"/>
    <property type="match status" value="2"/>
</dbReference>